<dbReference type="EMBL" id="RJKL01000001">
    <property type="protein sequence ID" value="ROP30958.1"/>
    <property type="molecule type" value="Genomic_DNA"/>
</dbReference>
<dbReference type="Gene3D" id="1.10.287.1260">
    <property type="match status" value="1"/>
</dbReference>
<evidence type="ECO:0000313" key="11">
    <source>
        <dbReference type="EMBL" id="ROP30958.1"/>
    </source>
</evidence>
<evidence type="ECO:0000259" key="8">
    <source>
        <dbReference type="Pfam" id="PF00924"/>
    </source>
</evidence>
<dbReference type="InterPro" id="IPR045276">
    <property type="entry name" value="YbiO_bact"/>
</dbReference>
<sequence>MRTLPRRVDFTFVIDDGPDPVLQDSPTDVRESATMVLASGSLGDLVNWLRSSGLEIVLFITGSVLLARYVRWMAYRITRRIDVTSSAGDGLVRSENAKHSHVLTQVITWSMIVLIYCVTVISVISRLGVPITGLVAPAAVVGVAVGFGAQRLVQDILAGLFIIVERQYGFGDVVRISALGKEDGISGTVEEVSLRVTRLRTVSGEVVIVANGQIVQVTNMSRDWARAIVDVPVPWSADINLVREILHRVSEEVTVDDDLGKLLLDAPSVVGVERMELDTLHVRVVARTLPGKQFEVGRELRERVAVAFLAENIAVAPGLGTAEPMGMS</sequence>
<dbReference type="PANTHER" id="PTHR30460:SF0">
    <property type="entry name" value="MODERATE CONDUCTANCE MECHANOSENSITIVE CHANNEL YBIO"/>
    <property type="match status" value="1"/>
</dbReference>
<comment type="subcellular location">
    <subcellularLocation>
        <location evidence="1">Cell membrane</location>
        <topology evidence="1">Multi-pass membrane protein</topology>
    </subcellularLocation>
</comment>
<evidence type="ECO:0000256" key="5">
    <source>
        <dbReference type="ARBA" id="ARBA00022989"/>
    </source>
</evidence>
<feature type="domain" description="Mechanosensitive ion channel MscS" evidence="8">
    <location>
        <begin position="152"/>
        <end position="222"/>
    </location>
</feature>
<keyword evidence="6 7" id="KW-0472">Membrane</keyword>
<comment type="caution">
    <text evidence="11">The sequence shown here is derived from an EMBL/GenBank/DDBJ whole genome shotgun (WGS) entry which is preliminary data.</text>
</comment>
<name>A0A3N1GL63_9ACTN</name>
<dbReference type="InterPro" id="IPR010920">
    <property type="entry name" value="LSM_dom_sf"/>
</dbReference>
<dbReference type="SUPFAM" id="SSF82861">
    <property type="entry name" value="Mechanosensitive channel protein MscS (YggB), transmembrane region"/>
    <property type="match status" value="1"/>
</dbReference>
<protein>
    <submittedName>
        <fullName evidence="11">Small conductance mechanosensitive channel</fullName>
    </submittedName>
</protein>
<feature type="domain" description="Mechanosensitive ion channel transmembrane helices 2/3" evidence="10">
    <location>
        <begin position="113"/>
        <end position="150"/>
    </location>
</feature>
<dbReference type="Gene3D" id="2.30.30.60">
    <property type="match status" value="1"/>
</dbReference>
<organism evidence="11 12">
    <name type="scientific">Couchioplanes caeruleus</name>
    <dbReference type="NCBI Taxonomy" id="56438"/>
    <lineage>
        <taxon>Bacteria</taxon>
        <taxon>Bacillati</taxon>
        <taxon>Actinomycetota</taxon>
        <taxon>Actinomycetes</taxon>
        <taxon>Micromonosporales</taxon>
        <taxon>Micromonosporaceae</taxon>
        <taxon>Couchioplanes</taxon>
    </lineage>
</organism>
<evidence type="ECO:0000256" key="7">
    <source>
        <dbReference type="SAM" id="Phobius"/>
    </source>
</evidence>
<dbReference type="Pfam" id="PF21088">
    <property type="entry name" value="MS_channel_1st"/>
    <property type="match status" value="1"/>
</dbReference>
<keyword evidence="3" id="KW-1003">Cell membrane</keyword>
<feature type="transmembrane region" description="Helical" evidence="7">
    <location>
        <begin position="102"/>
        <end position="125"/>
    </location>
</feature>
<gene>
    <name evidence="11" type="ORF">EDD30_3843</name>
</gene>
<keyword evidence="4 7" id="KW-0812">Transmembrane</keyword>
<evidence type="ECO:0000313" key="12">
    <source>
        <dbReference type="Proteomes" id="UP000271683"/>
    </source>
</evidence>
<dbReference type="InterPro" id="IPR006685">
    <property type="entry name" value="MscS_channel_2nd"/>
</dbReference>
<evidence type="ECO:0000259" key="9">
    <source>
        <dbReference type="Pfam" id="PF21082"/>
    </source>
</evidence>
<dbReference type="Pfam" id="PF00924">
    <property type="entry name" value="MS_channel_2nd"/>
    <property type="match status" value="1"/>
</dbReference>
<dbReference type="AlphaFoldDB" id="A0A3N1GL63"/>
<dbReference type="PANTHER" id="PTHR30460">
    <property type="entry name" value="MODERATE CONDUCTANCE MECHANOSENSITIVE CHANNEL YBIO"/>
    <property type="match status" value="1"/>
</dbReference>
<comment type="similarity">
    <text evidence="2">Belongs to the MscS (TC 1.A.23) family.</text>
</comment>
<dbReference type="RefSeq" id="WP_211277671.1">
    <property type="nucleotide sequence ID" value="NZ_RJKL01000001.1"/>
</dbReference>
<evidence type="ECO:0000256" key="2">
    <source>
        <dbReference type="ARBA" id="ARBA00008017"/>
    </source>
</evidence>
<dbReference type="SUPFAM" id="SSF50182">
    <property type="entry name" value="Sm-like ribonucleoproteins"/>
    <property type="match status" value="1"/>
</dbReference>
<dbReference type="InterPro" id="IPR049142">
    <property type="entry name" value="MS_channel_1st"/>
</dbReference>
<dbReference type="InterPro" id="IPR011014">
    <property type="entry name" value="MscS_channel_TM-2"/>
</dbReference>
<feature type="domain" description="Mechanosensitive ion channel MscS C-terminal" evidence="9">
    <location>
        <begin position="229"/>
        <end position="314"/>
    </location>
</feature>
<feature type="transmembrane region" description="Helical" evidence="7">
    <location>
        <begin position="48"/>
        <end position="70"/>
    </location>
</feature>
<keyword evidence="5 7" id="KW-1133">Transmembrane helix</keyword>
<accession>A0A3N1GL63</accession>
<dbReference type="GO" id="GO:0005886">
    <property type="term" value="C:plasma membrane"/>
    <property type="evidence" value="ECO:0007669"/>
    <property type="project" value="UniProtKB-SubCell"/>
</dbReference>
<feature type="transmembrane region" description="Helical" evidence="7">
    <location>
        <begin position="131"/>
        <end position="149"/>
    </location>
</feature>
<proteinExistence type="inferred from homology"/>
<dbReference type="Gene3D" id="3.30.70.100">
    <property type="match status" value="1"/>
</dbReference>
<evidence type="ECO:0000256" key="1">
    <source>
        <dbReference type="ARBA" id="ARBA00004651"/>
    </source>
</evidence>
<evidence type="ECO:0000256" key="6">
    <source>
        <dbReference type="ARBA" id="ARBA00023136"/>
    </source>
</evidence>
<dbReference type="Pfam" id="PF21082">
    <property type="entry name" value="MS_channel_3rd"/>
    <property type="match status" value="1"/>
</dbReference>
<dbReference type="InterPro" id="IPR049278">
    <property type="entry name" value="MS_channel_C"/>
</dbReference>
<dbReference type="GO" id="GO:0008381">
    <property type="term" value="F:mechanosensitive monoatomic ion channel activity"/>
    <property type="evidence" value="ECO:0007669"/>
    <property type="project" value="InterPro"/>
</dbReference>
<dbReference type="SUPFAM" id="SSF82689">
    <property type="entry name" value="Mechanosensitive channel protein MscS (YggB), C-terminal domain"/>
    <property type="match status" value="1"/>
</dbReference>
<evidence type="ECO:0000259" key="10">
    <source>
        <dbReference type="Pfam" id="PF21088"/>
    </source>
</evidence>
<reference evidence="11 12" key="1">
    <citation type="submission" date="2018-11" db="EMBL/GenBank/DDBJ databases">
        <title>Sequencing the genomes of 1000 actinobacteria strains.</title>
        <authorList>
            <person name="Klenk H.-P."/>
        </authorList>
    </citation>
    <scope>NUCLEOTIDE SEQUENCE [LARGE SCALE GENOMIC DNA]</scope>
    <source>
        <strain evidence="11 12">DSM 43634</strain>
    </source>
</reference>
<dbReference type="Proteomes" id="UP000271683">
    <property type="component" value="Unassembled WGS sequence"/>
</dbReference>
<dbReference type="InterPro" id="IPR023408">
    <property type="entry name" value="MscS_beta-dom_sf"/>
</dbReference>
<evidence type="ECO:0000256" key="4">
    <source>
        <dbReference type="ARBA" id="ARBA00022692"/>
    </source>
</evidence>
<evidence type="ECO:0000256" key="3">
    <source>
        <dbReference type="ARBA" id="ARBA00022475"/>
    </source>
</evidence>
<dbReference type="InterPro" id="IPR011066">
    <property type="entry name" value="MscS_channel_C_sf"/>
</dbReference>